<keyword evidence="3" id="KW-0812">Transmembrane</keyword>
<accession>A0A060Y6Z0</accession>
<evidence type="ECO:0000259" key="7">
    <source>
        <dbReference type="PROSITE" id="PS50853"/>
    </source>
</evidence>
<reference evidence="8" key="1">
    <citation type="journal article" date="2014" name="Nat. Commun.">
        <title>The rainbow trout genome provides novel insights into evolution after whole-genome duplication in vertebrates.</title>
        <authorList>
            <person name="Berthelot C."/>
            <person name="Brunet F."/>
            <person name="Chalopin D."/>
            <person name="Juanchich A."/>
            <person name="Bernard M."/>
            <person name="Noel B."/>
            <person name="Bento P."/>
            <person name="Da Silva C."/>
            <person name="Labadie K."/>
            <person name="Alberti A."/>
            <person name="Aury J.M."/>
            <person name="Louis A."/>
            <person name="Dehais P."/>
            <person name="Bardou P."/>
            <person name="Montfort J."/>
            <person name="Klopp C."/>
            <person name="Cabau C."/>
            <person name="Gaspin C."/>
            <person name="Thorgaard G.H."/>
            <person name="Boussaha M."/>
            <person name="Quillet E."/>
            <person name="Guyomard R."/>
            <person name="Galiana D."/>
            <person name="Bobe J."/>
            <person name="Volff J.N."/>
            <person name="Genet C."/>
            <person name="Wincker P."/>
            <person name="Jaillon O."/>
            <person name="Roest Crollius H."/>
            <person name="Guiguen Y."/>
        </authorList>
    </citation>
    <scope>NUCLEOTIDE SEQUENCE [LARGE SCALE GENOMIC DNA]</scope>
</reference>
<reference evidence="8" key="2">
    <citation type="submission" date="2014-03" db="EMBL/GenBank/DDBJ databases">
        <authorList>
            <person name="Genoscope - CEA"/>
        </authorList>
    </citation>
    <scope>NUCLEOTIDE SEQUENCE</scope>
</reference>
<comment type="similarity">
    <text evidence="2">Belongs to the immunoglobulin superfamily. L1/neurofascin/NgCAM family.</text>
</comment>
<keyword evidence="4" id="KW-1133">Transmembrane helix</keyword>
<feature type="region of interest" description="Disordered" evidence="6">
    <location>
        <begin position="1"/>
        <end position="20"/>
    </location>
</feature>
<dbReference type="GO" id="GO:0016020">
    <property type="term" value="C:membrane"/>
    <property type="evidence" value="ECO:0007669"/>
    <property type="project" value="UniProtKB-SubCell"/>
</dbReference>
<evidence type="ECO:0000256" key="3">
    <source>
        <dbReference type="ARBA" id="ARBA00022692"/>
    </source>
</evidence>
<keyword evidence="5" id="KW-0472">Membrane</keyword>
<dbReference type="InterPro" id="IPR013783">
    <property type="entry name" value="Ig-like_fold"/>
</dbReference>
<proteinExistence type="inferred from homology"/>
<sequence>MVTTGSMRITRTPSQPIPAPPSNISLYVGEKSVNLSWVPGQRQRSVSFQVQYLNKQDGGKWKQSEKLNSSASFYQLKGLTPGSQYRLRFTFSNNTFWETEITTKGAVKDKEEGQVDSEARPMKDETFGEYSDNEEKRTASQPSLCDESKLCISDDNLDGYNNGSIAVTEVTMEDSLVSQYSRPSEATPDPGTLQDSSPLNPNTTTNGLPNSAAILD</sequence>
<dbReference type="Pfam" id="PF13882">
    <property type="entry name" value="Bravo_FIGEY"/>
    <property type="match status" value="1"/>
</dbReference>
<evidence type="ECO:0000256" key="4">
    <source>
        <dbReference type="ARBA" id="ARBA00022989"/>
    </source>
</evidence>
<feature type="compositionally biased region" description="Low complexity" evidence="6">
    <location>
        <begin position="196"/>
        <end position="216"/>
    </location>
</feature>
<evidence type="ECO:0000256" key="1">
    <source>
        <dbReference type="ARBA" id="ARBA00004167"/>
    </source>
</evidence>
<dbReference type="PROSITE" id="PS50853">
    <property type="entry name" value="FN3"/>
    <property type="match status" value="1"/>
</dbReference>
<evidence type="ECO:0000256" key="5">
    <source>
        <dbReference type="ARBA" id="ARBA00023136"/>
    </source>
</evidence>
<feature type="compositionally biased region" description="Polar residues" evidence="6">
    <location>
        <begin position="1"/>
        <end position="14"/>
    </location>
</feature>
<dbReference type="STRING" id="8022.A0A060Y6Z0"/>
<dbReference type="Proteomes" id="UP000193380">
    <property type="component" value="Unassembled WGS sequence"/>
</dbReference>
<evidence type="ECO:0000313" key="8">
    <source>
        <dbReference type="EMBL" id="CDQ87242.1"/>
    </source>
</evidence>
<gene>
    <name evidence="8" type="ORF">GSONMT00005881001</name>
</gene>
<dbReference type="InterPro" id="IPR026966">
    <property type="entry name" value="Neurofascin/L1/NrCAM_C"/>
</dbReference>
<dbReference type="CDD" id="cd00063">
    <property type="entry name" value="FN3"/>
    <property type="match status" value="1"/>
</dbReference>
<dbReference type="AlphaFoldDB" id="A0A060Y6Z0"/>
<organism evidence="8 9">
    <name type="scientific">Oncorhynchus mykiss</name>
    <name type="common">Rainbow trout</name>
    <name type="synonym">Salmo gairdneri</name>
    <dbReference type="NCBI Taxonomy" id="8022"/>
    <lineage>
        <taxon>Eukaryota</taxon>
        <taxon>Metazoa</taxon>
        <taxon>Chordata</taxon>
        <taxon>Craniata</taxon>
        <taxon>Vertebrata</taxon>
        <taxon>Euteleostomi</taxon>
        <taxon>Actinopterygii</taxon>
        <taxon>Neopterygii</taxon>
        <taxon>Teleostei</taxon>
        <taxon>Protacanthopterygii</taxon>
        <taxon>Salmoniformes</taxon>
        <taxon>Salmonidae</taxon>
        <taxon>Salmoninae</taxon>
        <taxon>Oncorhynchus</taxon>
    </lineage>
</organism>
<dbReference type="InterPro" id="IPR036116">
    <property type="entry name" value="FN3_sf"/>
</dbReference>
<name>A0A060Y6Z0_ONCMY</name>
<dbReference type="Pfam" id="PF00041">
    <property type="entry name" value="fn3"/>
    <property type="match status" value="1"/>
</dbReference>
<protein>
    <recommendedName>
        <fullName evidence="7">Fibronectin type-III domain-containing protein</fullName>
    </recommendedName>
</protein>
<feature type="domain" description="Fibronectin type-III" evidence="7">
    <location>
        <begin position="17"/>
        <end position="106"/>
    </location>
</feature>
<dbReference type="PaxDb" id="8022-A0A060Y6Z0"/>
<feature type="compositionally biased region" description="Basic and acidic residues" evidence="6">
    <location>
        <begin position="107"/>
        <end position="126"/>
    </location>
</feature>
<dbReference type="EMBL" id="FR907758">
    <property type="protein sequence ID" value="CDQ87242.1"/>
    <property type="molecule type" value="Genomic_DNA"/>
</dbReference>
<evidence type="ECO:0000256" key="2">
    <source>
        <dbReference type="ARBA" id="ARBA00008588"/>
    </source>
</evidence>
<dbReference type="SMART" id="SM00060">
    <property type="entry name" value="FN3"/>
    <property type="match status" value="1"/>
</dbReference>
<evidence type="ECO:0000256" key="6">
    <source>
        <dbReference type="SAM" id="MobiDB-lite"/>
    </source>
</evidence>
<evidence type="ECO:0000313" key="9">
    <source>
        <dbReference type="Proteomes" id="UP000193380"/>
    </source>
</evidence>
<comment type="subcellular location">
    <subcellularLocation>
        <location evidence="1">Membrane</location>
        <topology evidence="1">Single-pass membrane protein</topology>
    </subcellularLocation>
</comment>
<dbReference type="InterPro" id="IPR003961">
    <property type="entry name" value="FN3_dom"/>
</dbReference>
<dbReference type="Gene3D" id="2.60.40.10">
    <property type="entry name" value="Immunoglobulins"/>
    <property type="match status" value="1"/>
</dbReference>
<dbReference type="SUPFAM" id="SSF49265">
    <property type="entry name" value="Fibronectin type III"/>
    <property type="match status" value="1"/>
</dbReference>
<feature type="region of interest" description="Disordered" evidence="6">
    <location>
        <begin position="175"/>
        <end position="216"/>
    </location>
</feature>
<feature type="region of interest" description="Disordered" evidence="6">
    <location>
        <begin position="107"/>
        <end position="144"/>
    </location>
</feature>